<evidence type="ECO:0000256" key="4">
    <source>
        <dbReference type="SAM" id="SignalP"/>
    </source>
</evidence>
<dbReference type="GO" id="GO:0004675">
    <property type="term" value="F:transmembrane receptor protein serine/threonine kinase activity"/>
    <property type="evidence" value="ECO:0007669"/>
    <property type="project" value="InterPro"/>
</dbReference>
<evidence type="ECO:0000313" key="6">
    <source>
        <dbReference type="EMBL" id="GMR32929.1"/>
    </source>
</evidence>
<comment type="subcellular location">
    <subcellularLocation>
        <location evidence="1">Membrane</location>
    </subcellularLocation>
</comment>
<evidence type="ECO:0000256" key="3">
    <source>
        <dbReference type="ARBA" id="ARBA00023136"/>
    </source>
</evidence>
<protein>
    <recommendedName>
        <fullName evidence="5">Activin types I and II receptor domain-containing protein</fullName>
    </recommendedName>
</protein>
<keyword evidence="2 4" id="KW-0732">Signal</keyword>
<evidence type="ECO:0000256" key="1">
    <source>
        <dbReference type="ARBA" id="ARBA00004370"/>
    </source>
</evidence>
<dbReference type="GO" id="GO:0016020">
    <property type="term" value="C:membrane"/>
    <property type="evidence" value="ECO:0007669"/>
    <property type="project" value="UniProtKB-SubCell"/>
</dbReference>
<feature type="chain" id="PRO_5042989477" description="Activin types I and II receptor domain-containing protein" evidence="4">
    <location>
        <begin position="18"/>
        <end position="128"/>
    </location>
</feature>
<evidence type="ECO:0000256" key="2">
    <source>
        <dbReference type="ARBA" id="ARBA00022729"/>
    </source>
</evidence>
<reference evidence="7" key="1">
    <citation type="submission" date="2022-10" db="EMBL/GenBank/DDBJ databases">
        <title>Genome assembly of Pristionchus species.</title>
        <authorList>
            <person name="Yoshida K."/>
            <person name="Sommer R.J."/>
        </authorList>
    </citation>
    <scope>NUCLEOTIDE SEQUENCE [LARGE SCALE GENOMIC DNA]</scope>
    <source>
        <strain evidence="7">RS5460</strain>
    </source>
</reference>
<dbReference type="AlphaFoldDB" id="A0AAN5C8L9"/>
<dbReference type="InterPro" id="IPR045860">
    <property type="entry name" value="Snake_toxin-like_sf"/>
</dbReference>
<evidence type="ECO:0000313" key="7">
    <source>
        <dbReference type="Proteomes" id="UP001328107"/>
    </source>
</evidence>
<evidence type="ECO:0000259" key="5">
    <source>
        <dbReference type="Pfam" id="PF01064"/>
    </source>
</evidence>
<dbReference type="CDD" id="cd23533">
    <property type="entry name" value="TFP_LU_ECD_BMPR2_like"/>
    <property type="match status" value="1"/>
</dbReference>
<dbReference type="EMBL" id="BTRK01000001">
    <property type="protein sequence ID" value="GMR32929.1"/>
    <property type="molecule type" value="Genomic_DNA"/>
</dbReference>
<feature type="domain" description="Activin types I and II receptor" evidence="5">
    <location>
        <begin position="71"/>
        <end position="124"/>
    </location>
</feature>
<feature type="non-terminal residue" evidence="6">
    <location>
        <position position="128"/>
    </location>
</feature>
<keyword evidence="3" id="KW-0472">Membrane</keyword>
<name>A0AAN5C8L9_9BILA</name>
<gene>
    <name evidence="6" type="ORF">PMAYCL1PPCAC_03124</name>
</gene>
<proteinExistence type="predicted"/>
<accession>A0AAN5C8L9</accession>
<comment type="caution">
    <text evidence="6">The sequence shown here is derived from an EMBL/GenBank/DDBJ whole genome shotgun (WGS) entry which is preliminary data.</text>
</comment>
<organism evidence="6 7">
    <name type="scientific">Pristionchus mayeri</name>
    <dbReference type="NCBI Taxonomy" id="1317129"/>
    <lineage>
        <taxon>Eukaryota</taxon>
        <taxon>Metazoa</taxon>
        <taxon>Ecdysozoa</taxon>
        <taxon>Nematoda</taxon>
        <taxon>Chromadorea</taxon>
        <taxon>Rhabditida</taxon>
        <taxon>Rhabditina</taxon>
        <taxon>Diplogasteromorpha</taxon>
        <taxon>Diplogasteroidea</taxon>
        <taxon>Neodiplogasteridae</taxon>
        <taxon>Pristionchus</taxon>
    </lineage>
</organism>
<dbReference type="Proteomes" id="UP001328107">
    <property type="component" value="Unassembled WGS sequence"/>
</dbReference>
<dbReference type="InterPro" id="IPR000472">
    <property type="entry name" value="Activin_recp"/>
</dbReference>
<keyword evidence="7" id="KW-1185">Reference proteome</keyword>
<dbReference type="Pfam" id="PF01064">
    <property type="entry name" value="Activin_recp"/>
    <property type="match status" value="1"/>
</dbReference>
<sequence>MARFLILLSTAVHLVSATLVGELSKELIKEGLVSIDENGIPKTSCMVLLSNGTSTPQECPVIPGFGPQGVGCFALWNADRLIEQGCFSRQEISLRNQCKKKTCHSRRKQKDVSFCCCHGPLCNGKFTQ</sequence>
<feature type="signal peptide" evidence="4">
    <location>
        <begin position="1"/>
        <end position="17"/>
    </location>
</feature>
<dbReference type="SUPFAM" id="SSF57302">
    <property type="entry name" value="Snake toxin-like"/>
    <property type="match status" value="1"/>
</dbReference>
<dbReference type="Gene3D" id="2.10.60.10">
    <property type="entry name" value="CD59"/>
    <property type="match status" value="1"/>
</dbReference>